<protein>
    <submittedName>
        <fullName evidence="3">Winged helix-turn-helix domain-containing protein</fullName>
    </submittedName>
</protein>
<dbReference type="PRINTS" id="PR00778">
    <property type="entry name" value="HTHARSR"/>
</dbReference>
<dbReference type="PANTHER" id="PTHR39168">
    <property type="entry name" value="TRANSCRIPTIONAL REGULATOR-RELATED"/>
    <property type="match status" value="1"/>
</dbReference>
<name>A0ABT9J2F0_9BACL</name>
<dbReference type="PANTHER" id="PTHR39168:SF1">
    <property type="entry name" value="TRANSCRIPTIONAL REGULATORY PROTEIN"/>
    <property type="match status" value="1"/>
</dbReference>
<dbReference type="InterPro" id="IPR036390">
    <property type="entry name" value="WH_DNA-bd_sf"/>
</dbReference>
<dbReference type="PROSITE" id="PS50987">
    <property type="entry name" value="HTH_ARSR_2"/>
    <property type="match status" value="1"/>
</dbReference>
<evidence type="ECO:0000313" key="3">
    <source>
        <dbReference type="EMBL" id="MDP5275748.1"/>
    </source>
</evidence>
<evidence type="ECO:0000259" key="2">
    <source>
        <dbReference type="PROSITE" id="PS50987"/>
    </source>
</evidence>
<proteinExistence type="predicted"/>
<dbReference type="NCBIfam" id="NF033788">
    <property type="entry name" value="HTH_metalloreg"/>
    <property type="match status" value="1"/>
</dbReference>
<evidence type="ECO:0000313" key="4">
    <source>
        <dbReference type="Proteomes" id="UP001231941"/>
    </source>
</evidence>
<dbReference type="Gene3D" id="1.10.10.10">
    <property type="entry name" value="Winged helix-like DNA-binding domain superfamily/Winged helix DNA-binding domain"/>
    <property type="match status" value="1"/>
</dbReference>
<evidence type="ECO:0000256" key="1">
    <source>
        <dbReference type="ARBA" id="ARBA00023125"/>
    </source>
</evidence>
<comment type="caution">
    <text evidence="3">The sequence shown here is derived from an EMBL/GenBank/DDBJ whole genome shotgun (WGS) entry which is preliminary data.</text>
</comment>
<dbReference type="RefSeq" id="WP_305993057.1">
    <property type="nucleotide sequence ID" value="NZ_JAVAMP010000009.1"/>
</dbReference>
<dbReference type="SUPFAM" id="SSF46785">
    <property type="entry name" value="Winged helix' DNA-binding domain"/>
    <property type="match status" value="1"/>
</dbReference>
<dbReference type="Pfam" id="PF01022">
    <property type="entry name" value="HTH_5"/>
    <property type="match status" value="1"/>
</dbReference>
<accession>A0ABT9J2F0</accession>
<dbReference type="InterPro" id="IPR001845">
    <property type="entry name" value="HTH_ArsR_DNA-bd_dom"/>
</dbReference>
<sequence length="228" mass="25821">MNAYPNISYVAKLISEPTRAIILESLMDGKALPASELAYMAKVSHPTVSSHLSKLVEGNLLKVEQFGRHRYYKLASEQVAEVLEKLGNIAPPVQIRSLKQSDQMKQVRSARTCYDHLAGELGVKITEALLSQEMIIIKDDQYEVTKQGEEWFQKIGIEINNRGKSRRVFAKPCLDWSERRYHISGWLGAAIATQFFNEKWLIKSTTNRSVQLTEKGSILLKETLGLDI</sequence>
<feature type="domain" description="HTH arsR-type" evidence="2">
    <location>
        <begin position="1"/>
        <end position="94"/>
    </location>
</feature>
<gene>
    <name evidence="3" type="ORF">Q5Y73_16685</name>
</gene>
<dbReference type="InterPro" id="IPR052543">
    <property type="entry name" value="HTH_Metal-responsive_Reg"/>
</dbReference>
<dbReference type="CDD" id="cd00090">
    <property type="entry name" value="HTH_ARSR"/>
    <property type="match status" value="1"/>
</dbReference>
<dbReference type="EMBL" id="JAVAMP010000009">
    <property type="protein sequence ID" value="MDP5275748.1"/>
    <property type="molecule type" value="Genomic_DNA"/>
</dbReference>
<keyword evidence="4" id="KW-1185">Reference proteome</keyword>
<dbReference type="InterPro" id="IPR036388">
    <property type="entry name" value="WH-like_DNA-bd_sf"/>
</dbReference>
<dbReference type="Proteomes" id="UP001231941">
    <property type="component" value="Unassembled WGS sequence"/>
</dbReference>
<dbReference type="SMART" id="SM00418">
    <property type="entry name" value="HTH_ARSR"/>
    <property type="match status" value="1"/>
</dbReference>
<dbReference type="InterPro" id="IPR011991">
    <property type="entry name" value="ArsR-like_HTH"/>
</dbReference>
<reference evidence="3 4" key="1">
    <citation type="submission" date="2023-08" db="EMBL/GenBank/DDBJ databases">
        <authorList>
            <person name="Park J.-S."/>
        </authorList>
    </citation>
    <scope>NUCLEOTIDE SEQUENCE [LARGE SCALE GENOMIC DNA]</scope>
    <source>
        <strain evidence="3 4">2205SS18-9</strain>
    </source>
</reference>
<organism evidence="3 4">
    <name type="scientific">Chengkuizengella axinellae</name>
    <dbReference type="NCBI Taxonomy" id="3064388"/>
    <lineage>
        <taxon>Bacteria</taxon>
        <taxon>Bacillati</taxon>
        <taxon>Bacillota</taxon>
        <taxon>Bacilli</taxon>
        <taxon>Bacillales</taxon>
        <taxon>Paenibacillaceae</taxon>
        <taxon>Chengkuizengella</taxon>
    </lineage>
</organism>
<keyword evidence="1" id="KW-0238">DNA-binding</keyword>